<reference evidence="2" key="1">
    <citation type="submission" date="2023-01" db="EMBL/GenBank/DDBJ databases">
        <title>Genome assembly of the deep-sea coral Lophelia pertusa.</title>
        <authorList>
            <person name="Herrera S."/>
            <person name="Cordes E."/>
        </authorList>
    </citation>
    <scope>NUCLEOTIDE SEQUENCE</scope>
    <source>
        <strain evidence="2">USNM1676648</strain>
        <tissue evidence="2">Polyp</tissue>
    </source>
</reference>
<evidence type="ECO:0000313" key="3">
    <source>
        <dbReference type="Proteomes" id="UP001163046"/>
    </source>
</evidence>
<sequence length="170" mass="19504">MAATSDTSEEETKLVTWSANSTKLLISLRRENDGLFSKGKIRKNMAWQRIADKFNEKSSLKEELAEFYGNNPKILPSTTISALTAGVGSGDDLSSDEENLHPQRANKHAPKKKRKRAARSSASEMIEFLREFREDKKQEEHEKIDVLKRMHEEKMDFMDRFLGILSKKSE</sequence>
<dbReference type="Proteomes" id="UP001163046">
    <property type="component" value="Unassembled WGS sequence"/>
</dbReference>
<name>A0A9W9YR64_9CNID</name>
<dbReference type="EMBL" id="MU827313">
    <property type="protein sequence ID" value="KAJ7359005.1"/>
    <property type="molecule type" value="Genomic_DNA"/>
</dbReference>
<feature type="compositionally biased region" description="Basic residues" evidence="1">
    <location>
        <begin position="104"/>
        <end position="118"/>
    </location>
</feature>
<accession>A0A9W9YR64</accession>
<dbReference type="AlphaFoldDB" id="A0A9W9YR64"/>
<proteinExistence type="predicted"/>
<protein>
    <submittedName>
        <fullName evidence="2">Uncharacterized protein</fullName>
    </submittedName>
</protein>
<feature type="region of interest" description="Disordered" evidence="1">
    <location>
        <begin position="85"/>
        <end position="122"/>
    </location>
</feature>
<evidence type="ECO:0000256" key="1">
    <source>
        <dbReference type="SAM" id="MobiDB-lite"/>
    </source>
</evidence>
<comment type="caution">
    <text evidence="2">The sequence shown here is derived from an EMBL/GenBank/DDBJ whole genome shotgun (WGS) entry which is preliminary data.</text>
</comment>
<dbReference type="OrthoDB" id="5979800at2759"/>
<keyword evidence="3" id="KW-1185">Reference proteome</keyword>
<evidence type="ECO:0000313" key="2">
    <source>
        <dbReference type="EMBL" id="KAJ7359005.1"/>
    </source>
</evidence>
<gene>
    <name evidence="2" type="ORF">OS493_019912</name>
</gene>
<organism evidence="2 3">
    <name type="scientific">Desmophyllum pertusum</name>
    <dbReference type="NCBI Taxonomy" id="174260"/>
    <lineage>
        <taxon>Eukaryota</taxon>
        <taxon>Metazoa</taxon>
        <taxon>Cnidaria</taxon>
        <taxon>Anthozoa</taxon>
        <taxon>Hexacorallia</taxon>
        <taxon>Scleractinia</taxon>
        <taxon>Caryophylliina</taxon>
        <taxon>Caryophylliidae</taxon>
        <taxon>Desmophyllum</taxon>
    </lineage>
</organism>